<keyword evidence="3" id="KW-0223">Dioxygenase</keyword>
<dbReference type="Gene3D" id="3.10.450.60">
    <property type="match status" value="1"/>
</dbReference>
<protein>
    <recommendedName>
        <fullName evidence="1">Manganese lipoxygenase</fullName>
    </recommendedName>
</protein>
<dbReference type="GO" id="GO:0046872">
    <property type="term" value="F:metal ion binding"/>
    <property type="evidence" value="ECO:0007669"/>
    <property type="project" value="UniProtKB-KW"/>
</dbReference>
<dbReference type="InterPro" id="IPR000907">
    <property type="entry name" value="LipOase"/>
</dbReference>
<evidence type="ECO:0000256" key="5">
    <source>
        <dbReference type="SAM" id="MobiDB-lite"/>
    </source>
</evidence>
<dbReference type="AlphaFoldDB" id="A0A9P5NT83"/>
<evidence type="ECO:0000256" key="4">
    <source>
        <dbReference type="ARBA" id="ARBA00023002"/>
    </source>
</evidence>
<dbReference type="InterPro" id="IPR036226">
    <property type="entry name" value="LipOase_C_sf"/>
</dbReference>
<evidence type="ECO:0000256" key="3">
    <source>
        <dbReference type="ARBA" id="ARBA00022964"/>
    </source>
</evidence>
<dbReference type="Pfam" id="PF00305">
    <property type="entry name" value="Lipoxygenase"/>
    <property type="match status" value="1"/>
</dbReference>
<feature type="domain" description="Lipoxygenase" evidence="6">
    <location>
        <begin position="168"/>
        <end position="770"/>
    </location>
</feature>
<keyword evidence="4" id="KW-0560">Oxidoreductase</keyword>
<evidence type="ECO:0000313" key="7">
    <source>
        <dbReference type="EMBL" id="KAF8907867.1"/>
    </source>
</evidence>
<evidence type="ECO:0000259" key="6">
    <source>
        <dbReference type="PROSITE" id="PS51393"/>
    </source>
</evidence>
<name>A0A9P5NT83_GYMJU</name>
<dbReference type="GO" id="GO:0034440">
    <property type="term" value="P:lipid oxidation"/>
    <property type="evidence" value="ECO:0007669"/>
    <property type="project" value="InterPro"/>
</dbReference>
<dbReference type="OrthoDB" id="407298at2759"/>
<dbReference type="GO" id="GO:0043651">
    <property type="term" value="P:linoleic acid metabolic process"/>
    <property type="evidence" value="ECO:0007669"/>
    <property type="project" value="UniProtKB-ARBA"/>
</dbReference>
<dbReference type="InterPro" id="IPR013819">
    <property type="entry name" value="LipOase_C"/>
</dbReference>
<sequence>MFRNLCGSKTYKNIVVLTTFWDQLASEQEGLRREEQLESMFFKDLVEGGALFMRHDRTIKKIRIEGKVLEDTAAGSVHREEVEKIIAKYKQEVVELKAEIEALKQGNISLRKELEEERAMIKEKGDLKKGLEEQRQDRERLKGKAVKDKEDREKWQSEQERAWADKLDYQAKEHEEVFKKLQMELEEAQKVMARRDSEIISPPPPYEAEYSAQDQGAGYSRGVFQFAHTGDYPPYLKSIPKKHQTSPFDIFDFGSFAETTAMLFVNPDLLTKLRKLAPDWNTTGTMQDLVSRTSSCSARRAALNVGHREDWYTDEVFAQQQFTGTNPTTIKVAPKKWVESFKKVAVAQRRGDVVRVLEGATENVYIQDYSDFRDLMGVDPREEFMTEGRYGCSSVALFHLEAEGKLHPLAITLDYVGTMEESVTIFNRRTTSKSPRNQADDWPWRYAKMCAQVSDWMRHEVAIHLVNTHLVEEVIIVAAHRTFDPTHIIFKLLEPHWTTTLSLNKSARETLVPKIINRMTGFTPEQTVAFLNASYNEFDWTGLYVPNDLHKRGFPNTAEELDGLKFVTAVLKEAYPGGDAQVTSDSSLLAFCQEVRSFNGGRLSSFPASLQTLDELIDFVTMCIHTASPQHTAVNYLQQYYQTFVPNKPSALYSALPKSLEELNYLGEVDLLLALPIHQPRDWLFMAQVPYLLSFEVPDDNTILHYATTTSDVKAGEYGVPEVIRRAAKKLKEDLEDFIDVVENNSRQLDDQKTPYVVLDPSKTAISILI</sequence>
<dbReference type="EMBL" id="JADNYJ010000013">
    <property type="protein sequence ID" value="KAF8907867.1"/>
    <property type="molecule type" value="Genomic_DNA"/>
</dbReference>
<dbReference type="Proteomes" id="UP000724874">
    <property type="component" value="Unassembled WGS sequence"/>
</dbReference>
<accession>A0A9P5NT83</accession>
<dbReference type="GO" id="GO:0016702">
    <property type="term" value="F:oxidoreductase activity, acting on single donors with incorporation of molecular oxygen, incorporation of two atoms of oxygen"/>
    <property type="evidence" value="ECO:0007669"/>
    <property type="project" value="InterPro"/>
</dbReference>
<comment type="caution">
    <text evidence="7">The sequence shown here is derived from an EMBL/GenBank/DDBJ whole genome shotgun (WGS) entry which is preliminary data.</text>
</comment>
<reference evidence="7" key="1">
    <citation type="submission" date="2020-11" db="EMBL/GenBank/DDBJ databases">
        <authorList>
            <consortium name="DOE Joint Genome Institute"/>
            <person name="Ahrendt S."/>
            <person name="Riley R."/>
            <person name="Andreopoulos W."/>
            <person name="LaButti K."/>
            <person name="Pangilinan J."/>
            <person name="Ruiz-duenas F.J."/>
            <person name="Barrasa J.M."/>
            <person name="Sanchez-Garcia M."/>
            <person name="Camarero S."/>
            <person name="Miyauchi S."/>
            <person name="Serrano A."/>
            <person name="Linde D."/>
            <person name="Babiker R."/>
            <person name="Drula E."/>
            <person name="Ayuso-Fernandez I."/>
            <person name="Pacheco R."/>
            <person name="Padilla G."/>
            <person name="Ferreira P."/>
            <person name="Barriuso J."/>
            <person name="Kellner H."/>
            <person name="Castanera R."/>
            <person name="Alfaro M."/>
            <person name="Ramirez L."/>
            <person name="Pisabarro A.G."/>
            <person name="Kuo A."/>
            <person name="Tritt A."/>
            <person name="Lipzen A."/>
            <person name="He G."/>
            <person name="Yan M."/>
            <person name="Ng V."/>
            <person name="Cullen D."/>
            <person name="Martin F."/>
            <person name="Rosso M.-N."/>
            <person name="Henrissat B."/>
            <person name="Hibbett D."/>
            <person name="Martinez A.T."/>
            <person name="Grigoriev I.V."/>
        </authorList>
    </citation>
    <scope>NUCLEOTIDE SEQUENCE</scope>
    <source>
        <strain evidence="7">AH 44721</strain>
    </source>
</reference>
<keyword evidence="8" id="KW-1185">Reference proteome</keyword>
<dbReference type="PANTHER" id="PTHR11771">
    <property type="entry name" value="LIPOXYGENASE"/>
    <property type="match status" value="1"/>
</dbReference>
<dbReference type="SUPFAM" id="SSF48484">
    <property type="entry name" value="Lipoxigenase"/>
    <property type="match status" value="1"/>
</dbReference>
<evidence type="ECO:0000313" key="8">
    <source>
        <dbReference type="Proteomes" id="UP000724874"/>
    </source>
</evidence>
<organism evidence="7 8">
    <name type="scientific">Gymnopilus junonius</name>
    <name type="common">Spectacular rustgill mushroom</name>
    <name type="synonym">Gymnopilus spectabilis subsp. junonius</name>
    <dbReference type="NCBI Taxonomy" id="109634"/>
    <lineage>
        <taxon>Eukaryota</taxon>
        <taxon>Fungi</taxon>
        <taxon>Dikarya</taxon>
        <taxon>Basidiomycota</taxon>
        <taxon>Agaricomycotina</taxon>
        <taxon>Agaricomycetes</taxon>
        <taxon>Agaricomycetidae</taxon>
        <taxon>Agaricales</taxon>
        <taxon>Agaricineae</taxon>
        <taxon>Hymenogastraceae</taxon>
        <taxon>Gymnopilus</taxon>
    </lineage>
</organism>
<gene>
    <name evidence="7" type="ORF">CPB84DRAFT_1767769</name>
</gene>
<evidence type="ECO:0000256" key="2">
    <source>
        <dbReference type="ARBA" id="ARBA00022723"/>
    </source>
</evidence>
<dbReference type="PROSITE" id="PS51393">
    <property type="entry name" value="LIPOXYGENASE_3"/>
    <property type="match status" value="1"/>
</dbReference>
<dbReference type="Gene3D" id="1.20.245.10">
    <property type="entry name" value="Lipoxygenase-1, Domain 5"/>
    <property type="match status" value="1"/>
</dbReference>
<evidence type="ECO:0000256" key="1">
    <source>
        <dbReference type="ARBA" id="ARBA00021175"/>
    </source>
</evidence>
<feature type="region of interest" description="Disordered" evidence="5">
    <location>
        <begin position="127"/>
        <end position="153"/>
    </location>
</feature>
<proteinExistence type="predicted"/>
<keyword evidence="2" id="KW-0479">Metal-binding</keyword>